<dbReference type="InterPro" id="IPR003728">
    <property type="entry name" value="Ribosome_maturation_RimP"/>
</dbReference>
<dbReference type="PANTHER" id="PTHR33867:SF1">
    <property type="entry name" value="RIBOSOME MATURATION FACTOR RIMP"/>
    <property type="match status" value="1"/>
</dbReference>
<dbReference type="AlphaFoldDB" id="A0A1M4SJ17"/>
<dbReference type="NCBIfam" id="NF000928">
    <property type="entry name" value="PRK00092.1-2"/>
    <property type="match status" value="1"/>
</dbReference>
<keyword evidence="7" id="KW-1185">Reference proteome</keyword>
<dbReference type="GO" id="GO:0006412">
    <property type="term" value="P:translation"/>
    <property type="evidence" value="ECO:0007669"/>
    <property type="project" value="TreeGrafter"/>
</dbReference>
<dbReference type="InterPro" id="IPR028989">
    <property type="entry name" value="RimP_N"/>
</dbReference>
<dbReference type="Pfam" id="PF17384">
    <property type="entry name" value="DUF150_C"/>
    <property type="match status" value="1"/>
</dbReference>
<dbReference type="Gene3D" id="2.30.30.180">
    <property type="entry name" value="Ribosome maturation factor RimP, C-terminal domain"/>
    <property type="match status" value="1"/>
</dbReference>
<organism evidence="6 7">
    <name type="scientific">Tissierella praeacuta DSM 18095</name>
    <dbReference type="NCBI Taxonomy" id="1123404"/>
    <lineage>
        <taxon>Bacteria</taxon>
        <taxon>Bacillati</taxon>
        <taxon>Bacillota</taxon>
        <taxon>Tissierellia</taxon>
        <taxon>Tissierellales</taxon>
        <taxon>Tissierellaceae</taxon>
        <taxon>Tissierella</taxon>
    </lineage>
</organism>
<dbReference type="EMBL" id="FQTY01000001">
    <property type="protein sequence ID" value="SHE32186.1"/>
    <property type="molecule type" value="Genomic_DNA"/>
</dbReference>
<comment type="function">
    <text evidence="3">Required for maturation of 30S ribosomal subunits.</text>
</comment>
<keyword evidence="1 3" id="KW-0963">Cytoplasm</keyword>
<dbReference type="Proteomes" id="UP000184114">
    <property type="component" value="Unassembled WGS sequence"/>
</dbReference>
<dbReference type="STRING" id="1123404.SAMN02745784_00346"/>
<reference evidence="7" key="1">
    <citation type="submission" date="2016-11" db="EMBL/GenBank/DDBJ databases">
        <authorList>
            <person name="Varghese N."/>
            <person name="Submissions S."/>
        </authorList>
    </citation>
    <scope>NUCLEOTIDE SEQUENCE [LARGE SCALE GENOMIC DNA]</scope>
    <source>
        <strain evidence="7">DSM 18095</strain>
    </source>
</reference>
<comment type="subcellular location">
    <subcellularLocation>
        <location evidence="3">Cytoplasm</location>
    </subcellularLocation>
</comment>
<dbReference type="InterPro" id="IPR035956">
    <property type="entry name" value="RimP_N_sf"/>
</dbReference>
<feature type="domain" description="Ribosome maturation factor RimP N-terminal" evidence="4">
    <location>
        <begin position="15"/>
        <end position="85"/>
    </location>
</feature>
<comment type="similarity">
    <text evidence="3">Belongs to the RimP family.</text>
</comment>
<sequence length="154" mass="17537">MNKKGIIGVVKEISEELVEELKYELVDVEFVKEGSNHFLRVYLDKPGGINLDDCQRMSQLLSDKLDEKDPITVPYYLEVSSPGLDRPLKTDNDLKRNLGKDIEIKLYQPVNGKKIIEGTLESYEEKVIALKTETDEIIKISREGIALIKLAVKF</sequence>
<dbReference type="GO" id="GO:0000028">
    <property type="term" value="P:ribosomal small subunit assembly"/>
    <property type="evidence" value="ECO:0007669"/>
    <property type="project" value="TreeGrafter"/>
</dbReference>
<dbReference type="SUPFAM" id="SSF74942">
    <property type="entry name" value="YhbC-like, C-terminal domain"/>
    <property type="match status" value="1"/>
</dbReference>
<evidence type="ECO:0000259" key="5">
    <source>
        <dbReference type="Pfam" id="PF17384"/>
    </source>
</evidence>
<dbReference type="FunFam" id="3.30.300.70:FF:000001">
    <property type="entry name" value="Ribosome maturation factor RimP"/>
    <property type="match status" value="1"/>
</dbReference>
<gene>
    <name evidence="3" type="primary">rimP</name>
    <name evidence="6" type="ORF">SAMN02745784_00346</name>
</gene>
<dbReference type="SUPFAM" id="SSF75420">
    <property type="entry name" value="YhbC-like, N-terminal domain"/>
    <property type="match status" value="1"/>
</dbReference>
<keyword evidence="2 3" id="KW-0690">Ribosome biogenesis</keyword>
<evidence type="ECO:0000256" key="2">
    <source>
        <dbReference type="ARBA" id="ARBA00022517"/>
    </source>
</evidence>
<feature type="domain" description="Ribosome maturation factor RimP C-terminal" evidence="5">
    <location>
        <begin position="88"/>
        <end position="154"/>
    </location>
</feature>
<evidence type="ECO:0000256" key="3">
    <source>
        <dbReference type="HAMAP-Rule" id="MF_01077"/>
    </source>
</evidence>
<name>A0A1M4SJ17_9FIRM</name>
<accession>A0A1M4SJ17</accession>
<protein>
    <recommendedName>
        <fullName evidence="3">Ribosome maturation factor RimP</fullName>
    </recommendedName>
</protein>
<evidence type="ECO:0000313" key="7">
    <source>
        <dbReference type="Proteomes" id="UP000184114"/>
    </source>
</evidence>
<dbReference type="PANTHER" id="PTHR33867">
    <property type="entry name" value="RIBOSOME MATURATION FACTOR RIMP"/>
    <property type="match status" value="1"/>
</dbReference>
<dbReference type="CDD" id="cd01734">
    <property type="entry name" value="YlxS_C"/>
    <property type="match status" value="1"/>
</dbReference>
<dbReference type="Pfam" id="PF02576">
    <property type="entry name" value="RimP_N"/>
    <property type="match status" value="1"/>
</dbReference>
<dbReference type="InterPro" id="IPR028998">
    <property type="entry name" value="RimP_C"/>
</dbReference>
<dbReference type="InterPro" id="IPR036847">
    <property type="entry name" value="RimP_C_sf"/>
</dbReference>
<evidence type="ECO:0000313" key="6">
    <source>
        <dbReference type="EMBL" id="SHE32186.1"/>
    </source>
</evidence>
<dbReference type="GO" id="GO:0005829">
    <property type="term" value="C:cytosol"/>
    <property type="evidence" value="ECO:0007669"/>
    <property type="project" value="TreeGrafter"/>
</dbReference>
<dbReference type="RefSeq" id="WP_072972321.1">
    <property type="nucleotide sequence ID" value="NZ_FQTY01000001.1"/>
</dbReference>
<evidence type="ECO:0000259" key="4">
    <source>
        <dbReference type="Pfam" id="PF02576"/>
    </source>
</evidence>
<dbReference type="Gene3D" id="3.30.300.70">
    <property type="entry name" value="RimP-like superfamily, N-terminal"/>
    <property type="match status" value="1"/>
</dbReference>
<dbReference type="GeneID" id="90995039"/>
<dbReference type="HAMAP" id="MF_01077">
    <property type="entry name" value="RimP"/>
    <property type="match status" value="1"/>
</dbReference>
<proteinExistence type="inferred from homology"/>
<evidence type="ECO:0000256" key="1">
    <source>
        <dbReference type="ARBA" id="ARBA00022490"/>
    </source>
</evidence>